<evidence type="ECO:0000256" key="1">
    <source>
        <dbReference type="ARBA" id="ARBA00022448"/>
    </source>
</evidence>
<keyword evidence="3" id="KW-1015">Disulfide bond</keyword>
<evidence type="ECO:0000313" key="6">
    <source>
        <dbReference type="EMBL" id="CAB4143244.1"/>
    </source>
</evidence>
<gene>
    <name evidence="6" type="ORF">UFOVP449_141</name>
</gene>
<sequence>MLTVKKFSAIWCGPCRALAPVMNEIKGQFSGVKFEEYDINNFPQVAEQYGVTSVPTVIIEKDGLELERFTGLSSKMAYINAINERLK</sequence>
<accession>A0A6J5M992</accession>
<dbReference type="GO" id="GO:0015035">
    <property type="term" value="F:protein-disulfide reductase activity"/>
    <property type="evidence" value="ECO:0007669"/>
    <property type="project" value="InterPro"/>
</dbReference>
<dbReference type="PROSITE" id="PS51352">
    <property type="entry name" value="THIOREDOXIN_2"/>
    <property type="match status" value="1"/>
</dbReference>
<dbReference type="CDD" id="cd02947">
    <property type="entry name" value="TRX_family"/>
    <property type="match status" value="1"/>
</dbReference>
<dbReference type="PIRSF" id="PIRSF000077">
    <property type="entry name" value="Thioredoxin"/>
    <property type="match status" value="1"/>
</dbReference>
<protein>
    <submittedName>
        <fullName evidence="6">TrxA Thiol-disulfide isomerase and thioredoxins</fullName>
    </submittedName>
</protein>
<dbReference type="PRINTS" id="PR00421">
    <property type="entry name" value="THIOREDOXIN"/>
</dbReference>
<keyword evidence="4" id="KW-0676">Redox-active center</keyword>
<dbReference type="Pfam" id="PF00085">
    <property type="entry name" value="Thioredoxin"/>
    <property type="match status" value="1"/>
</dbReference>
<dbReference type="PANTHER" id="PTHR45663">
    <property type="entry name" value="GEO12009P1"/>
    <property type="match status" value="1"/>
</dbReference>
<evidence type="ECO:0000259" key="5">
    <source>
        <dbReference type="PROSITE" id="PS51352"/>
    </source>
</evidence>
<dbReference type="GO" id="GO:0016853">
    <property type="term" value="F:isomerase activity"/>
    <property type="evidence" value="ECO:0007669"/>
    <property type="project" value="UniProtKB-KW"/>
</dbReference>
<dbReference type="InterPro" id="IPR036249">
    <property type="entry name" value="Thioredoxin-like_sf"/>
</dbReference>
<dbReference type="EMBL" id="LR796420">
    <property type="protein sequence ID" value="CAB4143244.1"/>
    <property type="molecule type" value="Genomic_DNA"/>
</dbReference>
<keyword evidence="1" id="KW-0813">Transport</keyword>
<dbReference type="InterPro" id="IPR013766">
    <property type="entry name" value="Thioredoxin_domain"/>
</dbReference>
<dbReference type="PANTHER" id="PTHR45663:SF11">
    <property type="entry name" value="GEO12009P1"/>
    <property type="match status" value="1"/>
</dbReference>
<dbReference type="SUPFAM" id="SSF52833">
    <property type="entry name" value="Thioredoxin-like"/>
    <property type="match status" value="1"/>
</dbReference>
<keyword evidence="2" id="KW-0249">Electron transport</keyword>
<evidence type="ECO:0000256" key="2">
    <source>
        <dbReference type="ARBA" id="ARBA00022982"/>
    </source>
</evidence>
<evidence type="ECO:0000256" key="4">
    <source>
        <dbReference type="ARBA" id="ARBA00023284"/>
    </source>
</evidence>
<evidence type="ECO:0000256" key="3">
    <source>
        <dbReference type="ARBA" id="ARBA00023157"/>
    </source>
</evidence>
<feature type="domain" description="Thioredoxin" evidence="5">
    <location>
        <begin position="1"/>
        <end position="87"/>
    </location>
</feature>
<proteinExistence type="predicted"/>
<organism evidence="6">
    <name type="scientific">uncultured Caudovirales phage</name>
    <dbReference type="NCBI Taxonomy" id="2100421"/>
    <lineage>
        <taxon>Viruses</taxon>
        <taxon>Duplodnaviria</taxon>
        <taxon>Heunggongvirae</taxon>
        <taxon>Uroviricota</taxon>
        <taxon>Caudoviricetes</taxon>
        <taxon>Peduoviridae</taxon>
        <taxon>Maltschvirus</taxon>
        <taxon>Maltschvirus maltsch</taxon>
    </lineage>
</organism>
<dbReference type="Gene3D" id="3.40.30.10">
    <property type="entry name" value="Glutaredoxin"/>
    <property type="match status" value="1"/>
</dbReference>
<dbReference type="InterPro" id="IPR005746">
    <property type="entry name" value="Thioredoxin"/>
</dbReference>
<name>A0A6J5M992_9CAUD</name>
<keyword evidence="6" id="KW-0413">Isomerase</keyword>
<reference evidence="6" key="1">
    <citation type="submission" date="2020-04" db="EMBL/GenBank/DDBJ databases">
        <authorList>
            <person name="Chiriac C."/>
            <person name="Salcher M."/>
            <person name="Ghai R."/>
            <person name="Kavagutti S V."/>
        </authorList>
    </citation>
    <scope>NUCLEOTIDE SEQUENCE</scope>
</reference>